<keyword evidence="5" id="KW-0812">Transmembrane</keyword>
<feature type="compositionally biased region" description="Low complexity" evidence="4">
    <location>
        <begin position="1054"/>
        <end position="1070"/>
    </location>
</feature>
<dbReference type="NCBIfam" id="TIGR03696">
    <property type="entry name" value="Rhs_assc_core"/>
    <property type="match status" value="1"/>
</dbReference>
<dbReference type="SUPFAM" id="SSF69318">
    <property type="entry name" value="Integrin alpha N-terminal domain"/>
    <property type="match status" value="2"/>
</dbReference>
<feature type="transmembrane region" description="Helical" evidence="5">
    <location>
        <begin position="1909"/>
        <end position="1930"/>
    </location>
</feature>
<organism evidence="6 7">
    <name type="scientific">Paraflavitalea soli</name>
    <dbReference type="NCBI Taxonomy" id="2315862"/>
    <lineage>
        <taxon>Bacteria</taxon>
        <taxon>Pseudomonadati</taxon>
        <taxon>Bacteroidota</taxon>
        <taxon>Chitinophagia</taxon>
        <taxon>Chitinophagales</taxon>
        <taxon>Chitinophagaceae</taxon>
        <taxon>Paraflavitalea</taxon>
    </lineage>
</organism>
<dbReference type="Pfam" id="PF03534">
    <property type="entry name" value="SpvB"/>
    <property type="match status" value="1"/>
</dbReference>
<dbReference type="KEGG" id="pseg:D3H65_09630"/>
<dbReference type="GO" id="GO:0005576">
    <property type="term" value="C:extracellular region"/>
    <property type="evidence" value="ECO:0007669"/>
    <property type="project" value="UniProtKB-SubCell"/>
</dbReference>
<proteinExistence type="predicted"/>
<dbReference type="PANTHER" id="PTHR32305">
    <property type="match status" value="1"/>
</dbReference>
<keyword evidence="5" id="KW-0472">Membrane</keyword>
<dbReference type="NCBIfam" id="TIGR01643">
    <property type="entry name" value="YD_repeat_2x"/>
    <property type="match status" value="1"/>
</dbReference>
<dbReference type="EMBL" id="CP032157">
    <property type="protein sequence ID" value="AXY74218.1"/>
    <property type="molecule type" value="Genomic_DNA"/>
</dbReference>
<dbReference type="InterPro" id="IPR006530">
    <property type="entry name" value="YD"/>
</dbReference>
<dbReference type="RefSeq" id="WP_119050105.1">
    <property type="nucleotide sequence ID" value="NZ_CP032157.1"/>
</dbReference>
<evidence type="ECO:0008006" key="8">
    <source>
        <dbReference type="Google" id="ProtNLM"/>
    </source>
</evidence>
<dbReference type="GO" id="GO:0005737">
    <property type="term" value="C:cytoplasm"/>
    <property type="evidence" value="ECO:0007669"/>
    <property type="project" value="InterPro"/>
</dbReference>
<dbReference type="Gene3D" id="2.40.128.340">
    <property type="match status" value="1"/>
</dbReference>
<dbReference type="InterPro" id="IPR022385">
    <property type="entry name" value="Rhs_assc_core"/>
</dbReference>
<protein>
    <recommendedName>
        <fullName evidence="8">Insecticide toxin TcdB middle/N-terminal domain-containing protein</fullName>
    </recommendedName>
</protein>
<sequence length="2159" mass="238361">MHPTNCLRSCKLLLILLFSIISHTIINAQSVGVLEGSPGVSLDGSSSYTVPLKLPSGVAGLQPDLSLVYNSRSSDGLAGWGWNLSGLSNITRGSTTAYHNGIVRPLKMNADDNFYLDGQLLMPISGTNGGDGTEYKLESENYSKIQSYGGYNGDPVWWKVTNKDGSVVEYGNSSTEEDKLKAGATMVWFVRTMKDVNDNPITYNYYNYNNEAVIASIQYANATIEFEYTYKENSNVTFVNGTAFANTKLLNNVVVKVDNVRQISYRLTHSPKIKRHYLQTIELVGTDNSSTWATNFNYGYPDYEETVSLLSGYYQNSYPNVTLSPGDYDGDGKTDLVVAERRGNVNGDGTGIESTTSGGYHVITNVGDRPFGFLDPSHYEMTQTYTPITYMKADEFTNPYSYYATDYRGEGKDGLLRPSKIWHQYQDSRGDWHDDQMNYTDAIYLEDFNKNGSSLSVNSNNISTPFSYSTWSTYNFYLKESNSFIQGDFDGDSKVDVISILGSKYQSGEIIERKFNIFSGWYIYRRTPVWDYNYKGFLTNTSNGYYHSEIIGIDNAFKDAQAIFPVDFDGDGKQELLVFKKYNYLIYAINQLPASTGYSFQAVQIYSGYNISYASYKRVLAGDFNGDRKTDIIGIGTSQYAAIWYSTGTSYAQGSFQLDRTPDFSTVWFDFFTTGDFNGDGITDLFHYYSTNNMQKQSVHYFKGMNYTPSTTSTGYAYYCANEWIPYDNYTIIQTYYQSCQDPYDGWWYDAYLIEYTYTSPEYVTPLYTKGAGYNYGMVANMVYGTPPETGDFNGDGKTEIIQSTGYGNYVLLDAFGGDKNSSLLQSVTDGLGNTTTFNYKTLAEKTTTNVYSNTGNVSLYFPLNVMPLAMKVVTQMTQPNGVGGTDNSVFRYQDAIMDRHKGFLGFRRNTTVRNGEVQERNESEINTTYRALIPQKHTTLYKDDAGTYEDLLSSVTTNTTIVPLSISTTRYYWFNRYKLQTASTIEANELAGSAIKKEITYDAYDNVTQEIVKKGYLSGGDVVPVETVTTNATYVQTGKALVPMFPTKAETISSRNGNTNTRVTTSTYTPDKGSLASQTNWAETPLASTVSFTYNSNGNLTQTVTATGSKPPVTTTSTYDVNQRYLVTSTVTCDNVTRTSSLTRHPMWGEILTKTDGDGSTGSLTTTYEYDALGKLKKTITPLGHEILESDVWDVSGQQSYYHFTDHQDYRGADQKIWYDRLGRVIRTQTLGWNNQWITQTKTYDSRGRESTSSSPYYSGDQVLINTNNYDRLFRLSTIVTPSGTNTLTYSYPGSGQIVVTEVNGAGQTSTKKTDAAGRVIETTDHGGSVTHTYDALGNVLTTALNGATVVTNTYDGYGRKTQSVDVNAGTVSYAYDESDNIISVTDANNKVSTMTYDGLNRLLSRNTVEGSTNYEYYNTANNKALKKVYNSNHSRELVYDSYRRTVLQTDIVAGEGTFNTSFEFDANNNPSATVYPNGTRVESQYNNAGLLSKVLSGGAVLYEALAYDGQGHSTQYKLVNGQTSTDTYNNGLPTRFYTPGIQDLNFNFEQSSGNLLSRTDAIKGLTETFTYDNLNRLLSASVNNVLQFGITYDGSPSQSKGNIAVKSDVGTYTYLDRKPNAVGYISPLINTAMAAEATSVSYTSFQRPLQINKGANRLDLVYGTDDERIRTVRYLNGGVAETKVFLGDFERQNVNGGTNDIVYVAGGNGFCALIVNGVPYATYSDYLGNILTISNSSGAVVAQQNFDAWGRRRNVNDWTYVNVGENLLPVWLYRGFTGHEHLVEFALINMNARLYDPYNGRMLSPDNATNELWGTQGYNKYSYANNNPLKYIDPTGDDPIIVALIIGFVMGAYTGGVAANAGQMNPFKWDFQNGKTWGYMIGGGIIGGLSGAMGASITSSINAAGGIMANTVGAMASSFMFSTGMSALTGGMMSPSISFGIASYDFGTNSWGYLGKKGNKWYTTLSYTFGALANLQDLVTGFWGKNYEYQYETSKGGKVGHGNIREVVPGAAKNPVKISVANANGLLDGGESKLGAAIKWLWRAAFSKKAGGGQFWTEAGPDGVPEAGWVRIPLRLNSKIIGWMNKNIAAGKDLWGIGKLRFGIGFGCVTYAARALWTSGIPTIPIINWFGPRILWIQLAIRHAGIIASPITNSLPK</sequence>
<keyword evidence="7" id="KW-1185">Reference proteome</keyword>
<comment type="subcellular location">
    <subcellularLocation>
        <location evidence="1">Secreted</location>
    </subcellularLocation>
</comment>
<evidence type="ECO:0000256" key="4">
    <source>
        <dbReference type="SAM" id="MobiDB-lite"/>
    </source>
</evidence>
<dbReference type="InterPro" id="IPR031325">
    <property type="entry name" value="RHS_repeat"/>
</dbReference>
<dbReference type="InterPro" id="IPR003284">
    <property type="entry name" value="Sal_SpvB"/>
</dbReference>
<dbReference type="InterPro" id="IPR028994">
    <property type="entry name" value="Integrin_alpha_N"/>
</dbReference>
<name>A0A3B7MJ45_9BACT</name>
<dbReference type="Proteomes" id="UP000263900">
    <property type="component" value="Chromosome"/>
</dbReference>
<dbReference type="PANTHER" id="PTHR32305:SF15">
    <property type="entry name" value="PROTEIN RHSA-RELATED"/>
    <property type="match status" value="1"/>
</dbReference>
<accession>A0A3B7MJ45</accession>
<keyword evidence="3" id="KW-0843">Virulence</keyword>
<dbReference type="Pfam" id="PF05593">
    <property type="entry name" value="RHS_repeat"/>
    <property type="match status" value="2"/>
</dbReference>
<dbReference type="OrthoDB" id="6225685at2"/>
<reference evidence="6 7" key="1">
    <citation type="submission" date="2018-09" db="EMBL/GenBank/DDBJ databases">
        <title>Genome sequencing of strain 6GH32-13.</title>
        <authorList>
            <person name="Weon H.-Y."/>
            <person name="Heo J."/>
            <person name="Kwon S.-W."/>
        </authorList>
    </citation>
    <scope>NUCLEOTIDE SEQUENCE [LARGE SCALE GENOMIC DNA]</scope>
    <source>
        <strain evidence="6 7">5GH32-13</strain>
    </source>
</reference>
<evidence type="ECO:0000256" key="3">
    <source>
        <dbReference type="ARBA" id="ARBA00023026"/>
    </source>
</evidence>
<keyword evidence="2" id="KW-0964">Secreted</keyword>
<gene>
    <name evidence="6" type="ORF">D3H65_09630</name>
</gene>
<keyword evidence="5" id="KW-1133">Transmembrane helix</keyword>
<feature type="region of interest" description="Disordered" evidence="4">
    <location>
        <begin position="1053"/>
        <end position="1077"/>
    </location>
</feature>
<feature type="transmembrane region" description="Helical" evidence="5">
    <location>
        <begin position="1842"/>
        <end position="1861"/>
    </location>
</feature>
<evidence type="ECO:0000313" key="6">
    <source>
        <dbReference type="EMBL" id="AXY74218.1"/>
    </source>
</evidence>
<evidence type="ECO:0000256" key="1">
    <source>
        <dbReference type="ARBA" id="ARBA00004613"/>
    </source>
</evidence>
<evidence type="ECO:0000256" key="5">
    <source>
        <dbReference type="SAM" id="Phobius"/>
    </source>
</evidence>
<evidence type="ECO:0000313" key="7">
    <source>
        <dbReference type="Proteomes" id="UP000263900"/>
    </source>
</evidence>
<feature type="transmembrane region" description="Helical" evidence="5">
    <location>
        <begin position="1881"/>
        <end position="1903"/>
    </location>
</feature>
<dbReference type="Gene3D" id="2.180.10.10">
    <property type="entry name" value="RHS repeat-associated core"/>
    <property type="match status" value="3"/>
</dbReference>
<evidence type="ECO:0000256" key="2">
    <source>
        <dbReference type="ARBA" id="ARBA00022525"/>
    </source>
</evidence>
<dbReference type="InterPro" id="IPR050708">
    <property type="entry name" value="T6SS_VgrG/RHS"/>
</dbReference>